<evidence type="ECO:0000313" key="2">
    <source>
        <dbReference type="Proteomes" id="UP000008065"/>
    </source>
</evidence>
<proteinExistence type="predicted"/>
<evidence type="ECO:0008006" key="3">
    <source>
        <dbReference type="Google" id="ProtNLM"/>
    </source>
</evidence>
<dbReference type="EMBL" id="GL891304">
    <property type="protein sequence ID" value="EGO58320.1"/>
    <property type="molecule type" value="Genomic_DNA"/>
</dbReference>
<dbReference type="VEuPathDB" id="FungiDB:NEUTE1DRAFT_110442"/>
<dbReference type="OrthoDB" id="10384401at2759"/>
<evidence type="ECO:0000313" key="1">
    <source>
        <dbReference type="EMBL" id="EGO58320.1"/>
    </source>
</evidence>
<dbReference type="Proteomes" id="UP000008065">
    <property type="component" value="Unassembled WGS sequence"/>
</dbReference>
<dbReference type="Gene3D" id="3.80.10.10">
    <property type="entry name" value="Ribonuclease Inhibitor"/>
    <property type="match status" value="1"/>
</dbReference>
<dbReference type="KEGG" id="nte:NEUTE1DRAFT110442"/>
<dbReference type="GeneID" id="20822507"/>
<keyword evidence="2" id="KW-1185">Reference proteome</keyword>
<accession>F8MKZ5</accession>
<organism evidence="1 2">
    <name type="scientific">Neurospora tetrasperma (strain FGSC 2508 / ATCC MYA-4615 / P0657)</name>
    <dbReference type="NCBI Taxonomy" id="510951"/>
    <lineage>
        <taxon>Eukaryota</taxon>
        <taxon>Fungi</taxon>
        <taxon>Dikarya</taxon>
        <taxon>Ascomycota</taxon>
        <taxon>Pezizomycotina</taxon>
        <taxon>Sordariomycetes</taxon>
        <taxon>Sordariomycetidae</taxon>
        <taxon>Sordariales</taxon>
        <taxon>Sordariaceae</taxon>
        <taxon>Neurospora</taxon>
    </lineage>
</organism>
<gene>
    <name evidence="1" type="ORF">NEUTE1DRAFT_110442</name>
</gene>
<dbReference type="HOGENOM" id="CLU_081041_0_0_1"/>
<dbReference type="AlphaFoldDB" id="F8MKZ5"/>
<dbReference type="RefSeq" id="XP_009851369.1">
    <property type="nucleotide sequence ID" value="XM_009853067.1"/>
</dbReference>
<dbReference type="InterPro" id="IPR032675">
    <property type="entry name" value="LRR_dom_sf"/>
</dbReference>
<name>F8MKZ5_NEUT8</name>
<protein>
    <recommendedName>
        <fullName evidence="3">F-box domain-containing protein</fullName>
    </recommendedName>
</protein>
<sequence>MWSSGTDQQFPSFHLEASPHWFFIIALSWGKRIWSTLSALVPGWNASCSHLKPAQQLGEPTPRDFAFLGPALVLRALSPLSQQLKALSIEYAPMLDYIFTNVPNDADSDDDDINPDDNMDANENLVTHLGHFPNLKMLRICHRALRWTHSDGLVKEQLVRLIEGCPRLESLDITQIDIRDTQIRPQLEGLVAVAGTDAIPLLKGLRVGILKNQGRDKPVQWTRDDSCPHLSDLFAKEYLATYSKTGIKLLIDIESFWQKMAILQTFPAVHEGVHDTVTVHPYLDEIMGAVQERESVARR</sequence>
<reference evidence="2" key="1">
    <citation type="journal article" date="2011" name="Genetics">
        <title>Massive changes in genome architecture accompany the transition to self-fertility in the filamentous fungus Neurospora tetrasperma.</title>
        <authorList>
            <person name="Ellison C.E."/>
            <person name="Stajich J.E."/>
            <person name="Jacobson D.J."/>
            <person name="Natvig D.O."/>
            <person name="Lapidus A."/>
            <person name="Foster B."/>
            <person name="Aerts A."/>
            <person name="Riley R."/>
            <person name="Lindquist E.A."/>
            <person name="Grigoriev I.V."/>
            <person name="Taylor J.W."/>
        </authorList>
    </citation>
    <scope>NUCLEOTIDE SEQUENCE [LARGE SCALE GENOMIC DNA]</scope>
    <source>
        <strain evidence="2">FGSC 2508 / P0657</strain>
    </source>
</reference>